<dbReference type="OrthoDB" id="5509125at2"/>
<feature type="region of interest" description="Disordered" evidence="1">
    <location>
        <begin position="168"/>
        <end position="191"/>
    </location>
</feature>
<gene>
    <name evidence="2" type="ORF">ENSA7_41810</name>
</gene>
<evidence type="ECO:0000313" key="2">
    <source>
        <dbReference type="EMBL" id="PRQ06147.1"/>
    </source>
</evidence>
<evidence type="ECO:0000313" key="3">
    <source>
        <dbReference type="Proteomes" id="UP000238823"/>
    </source>
</evidence>
<accession>A0A2S9YM14</accession>
<sequence>MNSMLGRDPSGRLRHWLLGALLALWAGPVAAQVPDQPRSVVLMLPELEDDRDERAEVTIAAHLQDAEIDLLIRRYDPASFELGQLFTRSDALLDGTDARGILWVGLGQDLTLYVLVRGESQLHGRRIDGSADGSDPDDGLGDPVALESLANITATAAIAVAEGQPIVLHAPEPGPSVDPERPDAGSSSTPSAIPEARIEVTGVVIPKLVPRAPLRVGYRGQTYASGLPWLSAAELAVGWRPVARAHLELAYEASTPVTAEAASIGLQLQLFRVPVALAGGYRFELRRGWALELAGRLSVEPTRRRTIATGELLVATDPRWRAMAGAGLDLRSSVALRDDVRVWMGLGLIGMFVRSDYVVADIEQPLLHPSAVRVTAGLGVEFDLIHR</sequence>
<dbReference type="AlphaFoldDB" id="A0A2S9YM14"/>
<evidence type="ECO:0000256" key="1">
    <source>
        <dbReference type="SAM" id="MobiDB-lite"/>
    </source>
</evidence>
<name>A0A2S9YM14_9BACT</name>
<reference evidence="2 3" key="1">
    <citation type="submission" date="2018-03" db="EMBL/GenBank/DDBJ databases">
        <title>Draft Genome Sequences of the Obligatory Marine Myxobacteria Enhygromyxa salina SWB007.</title>
        <authorList>
            <person name="Poehlein A."/>
            <person name="Moghaddam J.A."/>
            <person name="Harms H."/>
            <person name="Alanjari M."/>
            <person name="Koenig G.M."/>
            <person name="Daniel R."/>
            <person name="Schaeberle T.F."/>
        </authorList>
    </citation>
    <scope>NUCLEOTIDE SEQUENCE [LARGE SCALE GENOMIC DNA]</scope>
    <source>
        <strain evidence="2 3">SWB007</strain>
    </source>
</reference>
<comment type="caution">
    <text evidence="2">The sequence shown here is derived from an EMBL/GenBank/DDBJ whole genome shotgun (WGS) entry which is preliminary data.</text>
</comment>
<dbReference type="Proteomes" id="UP000238823">
    <property type="component" value="Unassembled WGS sequence"/>
</dbReference>
<dbReference type="EMBL" id="PVNL01000083">
    <property type="protein sequence ID" value="PRQ06147.1"/>
    <property type="molecule type" value="Genomic_DNA"/>
</dbReference>
<organism evidence="2 3">
    <name type="scientific">Enhygromyxa salina</name>
    <dbReference type="NCBI Taxonomy" id="215803"/>
    <lineage>
        <taxon>Bacteria</taxon>
        <taxon>Pseudomonadati</taxon>
        <taxon>Myxococcota</taxon>
        <taxon>Polyangia</taxon>
        <taxon>Nannocystales</taxon>
        <taxon>Nannocystaceae</taxon>
        <taxon>Enhygromyxa</taxon>
    </lineage>
</organism>
<dbReference type="RefSeq" id="WP_106091126.1">
    <property type="nucleotide sequence ID" value="NZ_PVNL01000083.1"/>
</dbReference>
<proteinExistence type="predicted"/>
<protein>
    <submittedName>
        <fullName evidence="2">Uncharacterized protein</fullName>
    </submittedName>
</protein>